<keyword evidence="3" id="KW-1185">Reference proteome</keyword>
<dbReference type="AlphaFoldDB" id="A0AAW7B9N4"/>
<accession>A0AAW7B9N4</accession>
<gene>
    <name evidence="2" type="ORF">P8A28_09935</name>
</gene>
<dbReference type="RefSeq" id="WP_285520468.1">
    <property type="nucleotide sequence ID" value="NZ_JARQXC010000012.1"/>
</dbReference>
<dbReference type="InterPro" id="IPR036397">
    <property type="entry name" value="RNaseH_sf"/>
</dbReference>
<dbReference type="Gene3D" id="3.30.420.10">
    <property type="entry name" value="Ribonuclease H-like superfamily/Ribonuclease H"/>
    <property type="match status" value="1"/>
</dbReference>
<protein>
    <recommendedName>
        <fullName evidence="1">RNase H type-1 domain-containing protein</fullName>
    </recommendedName>
</protein>
<dbReference type="PROSITE" id="PS50879">
    <property type="entry name" value="RNASE_H_1"/>
    <property type="match status" value="1"/>
</dbReference>
<evidence type="ECO:0000313" key="2">
    <source>
        <dbReference type="EMBL" id="MDL2333246.1"/>
    </source>
</evidence>
<comment type="caution">
    <text evidence="2">The sequence shown here is derived from an EMBL/GenBank/DDBJ whole genome shotgun (WGS) entry which is preliminary data.</text>
</comment>
<evidence type="ECO:0000259" key="1">
    <source>
        <dbReference type="PROSITE" id="PS50879"/>
    </source>
</evidence>
<organism evidence="2 3">
    <name type="scientific">Brucella inopinata</name>
    <dbReference type="NCBI Taxonomy" id="1218315"/>
    <lineage>
        <taxon>Bacteria</taxon>
        <taxon>Pseudomonadati</taxon>
        <taxon>Pseudomonadota</taxon>
        <taxon>Alphaproteobacteria</taxon>
        <taxon>Hyphomicrobiales</taxon>
        <taxon>Brucellaceae</taxon>
        <taxon>Brucella/Ochrobactrum group</taxon>
        <taxon>Brucella</taxon>
    </lineage>
</organism>
<name>A0AAW7B9N4_9HYPH</name>
<reference evidence="2" key="1">
    <citation type="journal article" date="2023" name="Front. Microbiol.">
        <title>Isolation of Brucella inopinata from a White's tree frog (Litoria caerulea): pose exotic frogs a potential risk to human health?</title>
        <authorList>
            <person name="Scholz H.C."/>
            <person name="Heckers K.O."/>
            <person name="Appelt S."/>
            <person name="Geier-Doemling D."/>
            <person name="Schlegel P."/>
            <person name="Wattam A.R."/>
        </authorList>
    </citation>
    <scope>NUCLEOTIDE SEQUENCE</scope>
    <source>
        <strain evidence="2">FO700662</strain>
    </source>
</reference>
<dbReference type="Proteomes" id="UP001171122">
    <property type="component" value="Unassembled WGS sequence"/>
</dbReference>
<proteinExistence type="predicted"/>
<dbReference type="SUPFAM" id="SSF53098">
    <property type="entry name" value="Ribonuclease H-like"/>
    <property type="match status" value="1"/>
</dbReference>
<dbReference type="GO" id="GO:0003676">
    <property type="term" value="F:nucleic acid binding"/>
    <property type="evidence" value="ECO:0007669"/>
    <property type="project" value="InterPro"/>
</dbReference>
<dbReference type="GO" id="GO:0004523">
    <property type="term" value="F:RNA-DNA hybrid ribonuclease activity"/>
    <property type="evidence" value="ECO:0007669"/>
    <property type="project" value="InterPro"/>
</dbReference>
<feature type="domain" description="RNase H type-1" evidence="1">
    <location>
        <begin position="1"/>
        <end position="64"/>
    </location>
</feature>
<dbReference type="EMBL" id="JARQXC010000012">
    <property type="protein sequence ID" value="MDL2333246.1"/>
    <property type="molecule type" value="Genomic_DNA"/>
</dbReference>
<dbReference type="Pfam" id="PF00075">
    <property type="entry name" value="RNase_H"/>
    <property type="match status" value="1"/>
</dbReference>
<dbReference type="InterPro" id="IPR012337">
    <property type="entry name" value="RNaseH-like_sf"/>
</dbReference>
<evidence type="ECO:0000313" key="3">
    <source>
        <dbReference type="Proteomes" id="UP001171122"/>
    </source>
</evidence>
<dbReference type="InterPro" id="IPR002156">
    <property type="entry name" value="RNaseH_domain"/>
</dbReference>
<sequence>MTEWLAGWKAKGWRGSKGPVANVDLWQQLDAACEGKPIHWLWVKGHAGYALNEIADTLASNAALGKYPNGQKTVKSLHPAWFIDHTA</sequence>